<evidence type="ECO:0000256" key="1">
    <source>
        <dbReference type="SAM" id="MobiDB-lite"/>
    </source>
</evidence>
<feature type="region of interest" description="Disordered" evidence="1">
    <location>
        <begin position="71"/>
        <end position="90"/>
    </location>
</feature>
<reference evidence="2 3" key="1">
    <citation type="journal article" date="2010" name="Science">
        <title>Genomic analysis of organismal complexity in the multicellular green alga Volvox carteri.</title>
        <authorList>
            <person name="Prochnik S.E."/>
            <person name="Umen J."/>
            <person name="Nedelcu A.M."/>
            <person name="Hallmann A."/>
            <person name="Miller S.M."/>
            <person name="Nishii I."/>
            <person name="Ferris P."/>
            <person name="Kuo A."/>
            <person name="Mitros T."/>
            <person name="Fritz-Laylin L.K."/>
            <person name="Hellsten U."/>
            <person name="Chapman J."/>
            <person name="Simakov O."/>
            <person name="Rensing S.A."/>
            <person name="Terry A."/>
            <person name="Pangilinan J."/>
            <person name="Kapitonov V."/>
            <person name="Jurka J."/>
            <person name="Salamov A."/>
            <person name="Shapiro H."/>
            <person name="Schmutz J."/>
            <person name="Grimwood J."/>
            <person name="Lindquist E."/>
            <person name="Lucas S."/>
            <person name="Grigoriev I.V."/>
            <person name="Schmitt R."/>
            <person name="Kirk D."/>
            <person name="Rokhsar D.S."/>
        </authorList>
    </citation>
    <scope>NUCLEOTIDE SEQUENCE [LARGE SCALE GENOMIC DNA]</scope>
    <source>
        <strain evidence="3">f. Nagariensis / Eve</strain>
    </source>
</reference>
<protein>
    <submittedName>
        <fullName evidence="2">Uncharacterized protein</fullName>
    </submittedName>
</protein>
<sequence length="139" mass="15279">MIWAACLLAYGRMLRGMFRFQHFIRYPVQRALKGIWVASAKSLAGDSENTKDAYGREKETKADTALRISPLACGEDQNTEPEPDSERNTLQSVTPIVLTAPIDIPSSCQSTYSCAIDVNRSAESATKSKTCTRRFAGGL</sequence>
<dbReference type="KEGG" id="vcn:VOLCADRAFT_98493"/>
<name>D8UFH4_VOLCA</name>
<dbReference type="RefSeq" id="XP_002957447.1">
    <property type="nucleotide sequence ID" value="XM_002957401.1"/>
</dbReference>
<proteinExistence type="predicted"/>
<accession>D8UFH4</accession>
<evidence type="ECO:0000313" key="2">
    <source>
        <dbReference type="EMBL" id="EFJ41502.1"/>
    </source>
</evidence>
<dbReference type="EMBL" id="GL378394">
    <property type="protein sequence ID" value="EFJ41502.1"/>
    <property type="molecule type" value="Genomic_DNA"/>
</dbReference>
<evidence type="ECO:0000313" key="3">
    <source>
        <dbReference type="Proteomes" id="UP000001058"/>
    </source>
</evidence>
<keyword evidence="3" id="KW-1185">Reference proteome</keyword>
<dbReference type="InParanoid" id="D8UFH4"/>
<gene>
    <name evidence="2" type="ORF">VOLCADRAFT_98493</name>
</gene>
<dbReference type="AlphaFoldDB" id="D8UFH4"/>
<dbReference type="Proteomes" id="UP000001058">
    <property type="component" value="Unassembled WGS sequence"/>
</dbReference>
<organism evidence="3">
    <name type="scientific">Volvox carteri f. nagariensis</name>
    <dbReference type="NCBI Taxonomy" id="3068"/>
    <lineage>
        <taxon>Eukaryota</taxon>
        <taxon>Viridiplantae</taxon>
        <taxon>Chlorophyta</taxon>
        <taxon>core chlorophytes</taxon>
        <taxon>Chlorophyceae</taxon>
        <taxon>CS clade</taxon>
        <taxon>Chlamydomonadales</taxon>
        <taxon>Volvocaceae</taxon>
        <taxon>Volvox</taxon>
    </lineage>
</organism>
<dbReference type="GeneID" id="9626856"/>